<evidence type="ECO:0000313" key="11">
    <source>
        <dbReference type="EMBL" id="PPQ99839.1"/>
    </source>
</evidence>
<feature type="domain" description="Peptidase M43 pregnancy-associated plasma-A" evidence="10">
    <location>
        <begin position="459"/>
        <end position="553"/>
    </location>
</feature>
<evidence type="ECO:0000256" key="9">
    <source>
        <dbReference type="SAM" id="SignalP"/>
    </source>
</evidence>
<comment type="caution">
    <text evidence="11">The sequence shown here is derived from an EMBL/GenBank/DDBJ whole genome shotgun (WGS) entry which is preliminary data.</text>
</comment>
<dbReference type="OrthoDB" id="536211at2759"/>
<evidence type="ECO:0000259" key="10">
    <source>
        <dbReference type="Pfam" id="PF05572"/>
    </source>
</evidence>
<gene>
    <name evidence="11" type="ORF">CVT24_009633</name>
</gene>
<dbReference type="GO" id="GO:0006508">
    <property type="term" value="P:proteolysis"/>
    <property type="evidence" value="ECO:0007669"/>
    <property type="project" value="UniProtKB-KW"/>
</dbReference>
<dbReference type="InterPro" id="IPR024079">
    <property type="entry name" value="MetalloPept_cat_dom_sf"/>
</dbReference>
<proteinExistence type="inferred from homology"/>
<dbReference type="GO" id="GO:0008237">
    <property type="term" value="F:metallopeptidase activity"/>
    <property type="evidence" value="ECO:0007669"/>
    <property type="project" value="UniProtKB-KW"/>
</dbReference>
<evidence type="ECO:0000256" key="1">
    <source>
        <dbReference type="ARBA" id="ARBA00008721"/>
    </source>
</evidence>
<feature type="signal peptide" evidence="9">
    <location>
        <begin position="1"/>
        <end position="28"/>
    </location>
</feature>
<keyword evidence="5" id="KW-0378">Hydrolase</keyword>
<keyword evidence="12" id="KW-1185">Reference proteome</keyword>
<evidence type="ECO:0000256" key="2">
    <source>
        <dbReference type="ARBA" id="ARBA00022670"/>
    </source>
</evidence>
<dbReference type="Gene3D" id="3.40.390.10">
    <property type="entry name" value="Collagenase (Catalytic Domain)"/>
    <property type="match status" value="2"/>
</dbReference>
<evidence type="ECO:0000256" key="8">
    <source>
        <dbReference type="ARBA" id="ARBA00023157"/>
    </source>
</evidence>
<feature type="domain" description="Peptidase M43 pregnancy-associated plasma-A" evidence="10">
    <location>
        <begin position="166"/>
        <end position="276"/>
    </location>
</feature>
<evidence type="ECO:0000256" key="6">
    <source>
        <dbReference type="ARBA" id="ARBA00022833"/>
    </source>
</evidence>
<protein>
    <recommendedName>
        <fullName evidence="10">Peptidase M43 pregnancy-associated plasma-A domain-containing protein</fullName>
    </recommendedName>
</protein>
<dbReference type="PANTHER" id="PTHR47466">
    <property type="match status" value="1"/>
</dbReference>
<evidence type="ECO:0000256" key="3">
    <source>
        <dbReference type="ARBA" id="ARBA00022723"/>
    </source>
</evidence>
<sequence>MMFNSILRTIIISLLCAVQLASIQSAMAFSTDGLCGSTGPSAEEGAKIHSMIQAHSRVQNQTRAAAPIRVFFHIILENQNGYGNIPDTVLAQQVSVLNRDFSGTGVSFVFSGVDRYVNYQWFHAAYYGTQARYDMYRTLRKGGAADLNLFTTALDQPPPGSDILLGYATFPWDYAANPAVDGVVLNWQTLPGGSSVGTNTGKIGTHEVGHWVGLLHTFEGGCSSPGDYVDDTPFEASPARGCPQGRDTCAGGGLDPINNHMDYTDDNCRFQFTVGQSGSILPVSAFGTDGLCGSTNTASAEESANIRNLVQNYTHSTAHARNQTRPARPIDVYFHVILENQNGDGDVSDNVIQQQVDVLNRHFSGTDVSFNLAGVDRHVNTLWYHSAYDTTNARVDMYRTLRIGGVADLNIFLTALDIPPAGARRLYGYATFPWDYQTRPVNLDGIVLDRQTLPGGNLADINTGGVGTHEVGHWVGLLHTFENGCNSSGDEVDDTPDEASEARGFPNCPKAFERQYRELMTLPDPIDNHMDYTVDSCRTEFTPGQIQRLQAILSYYRGVIF</sequence>
<evidence type="ECO:0000256" key="5">
    <source>
        <dbReference type="ARBA" id="ARBA00022801"/>
    </source>
</evidence>
<keyword evidence="6" id="KW-0862">Zinc</keyword>
<keyword evidence="3" id="KW-0479">Metal-binding</keyword>
<keyword evidence="4 9" id="KW-0732">Signal</keyword>
<dbReference type="PANTHER" id="PTHR47466:SF1">
    <property type="entry name" value="METALLOPROTEASE MEP1 (AFU_ORTHOLOGUE AFUA_1G07730)-RELATED"/>
    <property type="match status" value="1"/>
</dbReference>
<name>A0A409YA14_9AGAR</name>
<dbReference type="CDD" id="cd04275">
    <property type="entry name" value="ZnMc_pappalysin_like"/>
    <property type="match status" value="2"/>
</dbReference>
<dbReference type="AlphaFoldDB" id="A0A409YA14"/>
<evidence type="ECO:0000256" key="7">
    <source>
        <dbReference type="ARBA" id="ARBA00023049"/>
    </source>
</evidence>
<comment type="similarity">
    <text evidence="1">Belongs to the peptidase M43B family.</text>
</comment>
<keyword evidence="7" id="KW-0482">Metalloprotease</keyword>
<keyword evidence="8" id="KW-1015">Disulfide bond</keyword>
<dbReference type="GO" id="GO:0046872">
    <property type="term" value="F:metal ion binding"/>
    <property type="evidence" value="ECO:0007669"/>
    <property type="project" value="UniProtKB-KW"/>
</dbReference>
<dbReference type="SUPFAM" id="SSF55486">
    <property type="entry name" value="Metalloproteases ('zincins'), catalytic domain"/>
    <property type="match status" value="2"/>
</dbReference>
<dbReference type="EMBL" id="NHTK01001344">
    <property type="protein sequence ID" value="PPQ99839.1"/>
    <property type="molecule type" value="Genomic_DNA"/>
</dbReference>
<dbReference type="Pfam" id="PF05572">
    <property type="entry name" value="Peptidase_M43"/>
    <property type="match status" value="2"/>
</dbReference>
<evidence type="ECO:0000313" key="12">
    <source>
        <dbReference type="Proteomes" id="UP000284842"/>
    </source>
</evidence>
<reference evidence="11 12" key="1">
    <citation type="journal article" date="2018" name="Evol. Lett.">
        <title>Horizontal gene cluster transfer increased hallucinogenic mushroom diversity.</title>
        <authorList>
            <person name="Reynolds H.T."/>
            <person name="Vijayakumar V."/>
            <person name="Gluck-Thaler E."/>
            <person name="Korotkin H.B."/>
            <person name="Matheny P.B."/>
            <person name="Slot J.C."/>
        </authorList>
    </citation>
    <scope>NUCLEOTIDE SEQUENCE [LARGE SCALE GENOMIC DNA]</scope>
    <source>
        <strain evidence="11 12">2629</strain>
    </source>
</reference>
<dbReference type="Proteomes" id="UP000284842">
    <property type="component" value="Unassembled WGS sequence"/>
</dbReference>
<dbReference type="InterPro" id="IPR008754">
    <property type="entry name" value="Peptidase_M43"/>
</dbReference>
<keyword evidence="2" id="KW-0645">Protease</keyword>
<evidence type="ECO:0000256" key="4">
    <source>
        <dbReference type="ARBA" id="ARBA00022729"/>
    </source>
</evidence>
<feature type="chain" id="PRO_5019030668" description="Peptidase M43 pregnancy-associated plasma-A domain-containing protein" evidence="9">
    <location>
        <begin position="29"/>
        <end position="561"/>
    </location>
</feature>
<dbReference type="InParanoid" id="A0A409YA14"/>
<organism evidence="11 12">
    <name type="scientific">Panaeolus cyanescens</name>
    <dbReference type="NCBI Taxonomy" id="181874"/>
    <lineage>
        <taxon>Eukaryota</taxon>
        <taxon>Fungi</taxon>
        <taxon>Dikarya</taxon>
        <taxon>Basidiomycota</taxon>
        <taxon>Agaricomycotina</taxon>
        <taxon>Agaricomycetes</taxon>
        <taxon>Agaricomycetidae</taxon>
        <taxon>Agaricales</taxon>
        <taxon>Agaricineae</taxon>
        <taxon>Galeropsidaceae</taxon>
        <taxon>Panaeolus</taxon>
    </lineage>
</organism>
<accession>A0A409YA14</accession>